<keyword evidence="1" id="KW-0547">Nucleotide-binding</keyword>
<dbReference type="EMBL" id="JAHHIF010000023">
    <property type="protein sequence ID" value="MBW4546319.1"/>
    <property type="molecule type" value="Genomic_DNA"/>
</dbReference>
<comment type="caution">
    <text evidence="1">The sequence shown here is derived from an EMBL/GenBank/DDBJ whole genome shotgun (WGS) entry which is preliminary data.</text>
</comment>
<name>A0A951PN91_9CYAN</name>
<sequence length="442" mass="49616">MANLKINKRESTAVINSLSGGVVPRIGLEHIAVGREREIKAFLQDLENIAEGGATFRFIIGRYGSGKSFMLQLIRNHAMEQGFVVADVDLSPERRLAGTNGQGVATYRELMRNIATKTNPDGGAMKLILERWISGILTQVAQATGKRPSDDGFDDQVEAKILEVVKDMENLVHGFDFATVVTAYWQGYRADDDEKKDAALRWLRGEFAVKSEAKSALGVRVIIDDDSWYDYIKLFAKFVADIGYKGLFILIDEAVHLYKISHTVSRQNNYDKLLALFNDSMQGRAENLGILMGGTPDFLEDSRRGLYSYEALRTRLVPGRAVINGFQDTSAPVIRLETLTTENILELLQRLAEVHAVHYKYKKTITAAQLQEFTNECVNRLGAKDLLTPREVVRDFIQSLNILQQNPQLTFKQLIQSSTFQPTRAGKNPDVDENSEFAEFTL</sequence>
<evidence type="ECO:0000313" key="1">
    <source>
        <dbReference type="EMBL" id="MBW4546319.1"/>
    </source>
</evidence>
<dbReference type="Proteomes" id="UP000753908">
    <property type="component" value="Unassembled WGS sequence"/>
</dbReference>
<dbReference type="InterPro" id="IPR027417">
    <property type="entry name" value="P-loop_NTPase"/>
</dbReference>
<accession>A0A951PN91</accession>
<dbReference type="GO" id="GO:0005524">
    <property type="term" value="F:ATP binding"/>
    <property type="evidence" value="ECO:0007669"/>
    <property type="project" value="UniProtKB-KW"/>
</dbReference>
<reference evidence="1" key="2">
    <citation type="journal article" date="2022" name="Microbiol. Resour. Announc.">
        <title>Metagenome Sequencing to Explore Phylogenomics of Terrestrial Cyanobacteria.</title>
        <authorList>
            <person name="Ward R.D."/>
            <person name="Stajich J.E."/>
            <person name="Johansen J.R."/>
            <person name="Huntemann M."/>
            <person name="Clum A."/>
            <person name="Foster B."/>
            <person name="Foster B."/>
            <person name="Roux S."/>
            <person name="Palaniappan K."/>
            <person name="Varghese N."/>
            <person name="Mukherjee S."/>
            <person name="Reddy T.B.K."/>
            <person name="Daum C."/>
            <person name="Copeland A."/>
            <person name="Chen I.A."/>
            <person name="Ivanova N.N."/>
            <person name="Kyrpides N.C."/>
            <person name="Shapiro N."/>
            <person name="Eloe-Fadrosh E.A."/>
            <person name="Pietrasiak N."/>
        </authorList>
    </citation>
    <scope>NUCLEOTIDE SEQUENCE</scope>
    <source>
        <strain evidence="1">CPER-KK1</strain>
    </source>
</reference>
<reference evidence="1" key="1">
    <citation type="submission" date="2021-05" db="EMBL/GenBank/DDBJ databases">
        <authorList>
            <person name="Pietrasiak N."/>
            <person name="Ward R."/>
            <person name="Stajich J.E."/>
            <person name="Kurbessoian T."/>
        </authorList>
    </citation>
    <scope>NUCLEOTIDE SEQUENCE</scope>
    <source>
        <strain evidence="1">CPER-KK1</strain>
    </source>
</reference>
<dbReference type="Pfam" id="PF10923">
    <property type="entry name" value="BrxC_BrxD"/>
    <property type="match status" value="1"/>
</dbReference>
<dbReference type="SUPFAM" id="SSF52540">
    <property type="entry name" value="P-loop containing nucleoside triphosphate hydrolases"/>
    <property type="match status" value="1"/>
</dbReference>
<dbReference type="AlphaFoldDB" id="A0A951PN91"/>
<evidence type="ECO:0000313" key="2">
    <source>
        <dbReference type="Proteomes" id="UP000753908"/>
    </source>
</evidence>
<dbReference type="InterPro" id="IPR021228">
    <property type="entry name" value="BrxD"/>
</dbReference>
<proteinExistence type="predicted"/>
<dbReference type="Gene3D" id="3.40.50.300">
    <property type="entry name" value="P-loop containing nucleotide triphosphate hydrolases"/>
    <property type="match status" value="1"/>
</dbReference>
<keyword evidence="1" id="KW-0067">ATP-binding</keyword>
<organism evidence="1 2">
    <name type="scientific">Symplocastrum torsivum CPER-KK1</name>
    <dbReference type="NCBI Taxonomy" id="450513"/>
    <lineage>
        <taxon>Bacteria</taxon>
        <taxon>Bacillati</taxon>
        <taxon>Cyanobacteriota</taxon>
        <taxon>Cyanophyceae</taxon>
        <taxon>Oscillatoriophycideae</taxon>
        <taxon>Oscillatoriales</taxon>
        <taxon>Microcoleaceae</taxon>
        <taxon>Symplocastrum</taxon>
    </lineage>
</organism>
<protein>
    <submittedName>
        <fullName evidence="1">ATP-binding protein</fullName>
    </submittedName>
</protein>
<gene>
    <name evidence="1" type="ORF">KME25_18015</name>
</gene>